<keyword evidence="1" id="KW-0732">Signal</keyword>
<organism evidence="2 3">
    <name type="scientific">Jejuia pallidilutea</name>
    <dbReference type="NCBI Taxonomy" id="504487"/>
    <lineage>
        <taxon>Bacteria</taxon>
        <taxon>Pseudomonadati</taxon>
        <taxon>Bacteroidota</taxon>
        <taxon>Flavobacteriia</taxon>
        <taxon>Flavobacteriales</taxon>
        <taxon>Flavobacteriaceae</taxon>
        <taxon>Jejuia</taxon>
    </lineage>
</organism>
<evidence type="ECO:0000313" key="3">
    <source>
        <dbReference type="Proteomes" id="UP000029646"/>
    </source>
</evidence>
<reference evidence="2 3" key="1">
    <citation type="journal article" date="2014" name="Genome Announc.">
        <title>Draft Genome Sequence of Marine Flavobacterium Jejuia pallidilutea Strain 11shimoA1 and Pigmentation Mutants.</title>
        <authorList>
            <person name="Takatani N."/>
            <person name="Nakanishi M."/>
            <person name="Meirelles P."/>
            <person name="Mino S."/>
            <person name="Suda W."/>
            <person name="Oshima K."/>
            <person name="Hattori M."/>
            <person name="Ohkuma M."/>
            <person name="Hosokawa M."/>
            <person name="Miyashita K."/>
            <person name="Thompson F.L."/>
            <person name="Niwa A."/>
            <person name="Sawabe T."/>
            <person name="Sawabe T."/>
        </authorList>
    </citation>
    <scope>NUCLEOTIDE SEQUENCE [LARGE SCALE GENOMIC DNA]</scope>
    <source>
        <strain evidence="3">JCM19302</strain>
    </source>
</reference>
<dbReference type="Proteomes" id="UP000029646">
    <property type="component" value="Unassembled WGS sequence"/>
</dbReference>
<name>A0A090W3R8_9FLAO</name>
<evidence type="ECO:0000256" key="1">
    <source>
        <dbReference type="SAM" id="SignalP"/>
    </source>
</evidence>
<dbReference type="EMBL" id="BBNS01000013">
    <property type="protein sequence ID" value="GAL71571.1"/>
    <property type="molecule type" value="Genomic_DNA"/>
</dbReference>
<evidence type="ECO:0000313" key="2">
    <source>
        <dbReference type="EMBL" id="GAL71571.1"/>
    </source>
</evidence>
<dbReference type="InterPro" id="IPR006311">
    <property type="entry name" value="TAT_signal"/>
</dbReference>
<protein>
    <submittedName>
        <fullName evidence="2">Anaerobic dehydrogenases</fullName>
    </submittedName>
</protein>
<comment type="caution">
    <text evidence="2">The sequence shown here is derived from an EMBL/GenBank/DDBJ whole genome shotgun (WGS) entry which is preliminary data.</text>
</comment>
<feature type="signal peptide" evidence="1">
    <location>
        <begin position="1"/>
        <end position="25"/>
    </location>
</feature>
<accession>A0A090W3R8</accession>
<sequence length="76" mass="8402">MVTSRRKFIKISALGLGGLAATSTAYKLFATNPILQASNKNNSSDKFIRSATYCEVCFWKCAAWTYTDTNGNIKKL</sequence>
<dbReference type="AlphaFoldDB" id="A0A090W3R8"/>
<proteinExistence type="predicted"/>
<dbReference type="PROSITE" id="PS51318">
    <property type="entry name" value="TAT"/>
    <property type="match status" value="1"/>
</dbReference>
<gene>
    <name evidence="2" type="ORF">JCM19302_1740</name>
</gene>
<feature type="chain" id="PRO_5001867474" evidence="1">
    <location>
        <begin position="26"/>
        <end position="76"/>
    </location>
</feature>